<accession>A0A5J4WC49</accession>
<dbReference type="AlphaFoldDB" id="A0A5J4WC49"/>
<reference evidence="1 2" key="1">
    <citation type="submission" date="2019-03" db="EMBL/GenBank/DDBJ databases">
        <title>Single cell metagenomics reveals metabolic interactions within the superorganism composed of flagellate Streblomastix strix and complex community of Bacteroidetes bacteria on its surface.</title>
        <authorList>
            <person name="Treitli S.C."/>
            <person name="Kolisko M."/>
            <person name="Husnik F."/>
            <person name="Keeling P."/>
            <person name="Hampl V."/>
        </authorList>
    </citation>
    <scope>NUCLEOTIDE SEQUENCE [LARGE SCALE GENOMIC DNA]</scope>
    <source>
        <strain evidence="1">ST1C</strain>
    </source>
</reference>
<proteinExistence type="predicted"/>
<evidence type="ECO:0000313" key="2">
    <source>
        <dbReference type="Proteomes" id="UP000324800"/>
    </source>
</evidence>
<gene>
    <name evidence="1" type="ORF">EZS28_012241</name>
</gene>
<protein>
    <submittedName>
        <fullName evidence="1">Uncharacterized protein</fullName>
    </submittedName>
</protein>
<comment type="caution">
    <text evidence="1">The sequence shown here is derived from an EMBL/GenBank/DDBJ whole genome shotgun (WGS) entry which is preliminary data.</text>
</comment>
<organism evidence="1 2">
    <name type="scientific">Streblomastix strix</name>
    <dbReference type="NCBI Taxonomy" id="222440"/>
    <lineage>
        <taxon>Eukaryota</taxon>
        <taxon>Metamonada</taxon>
        <taxon>Preaxostyla</taxon>
        <taxon>Oxymonadida</taxon>
        <taxon>Streblomastigidae</taxon>
        <taxon>Streblomastix</taxon>
    </lineage>
</organism>
<evidence type="ECO:0000313" key="1">
    <source>
        <dbReference type="EMBL" id="KAA6392233.1"/>
    </source>
</evidence>
<dbReference type="EMBL" id="SNRW01002614">
    <property type="protein sequence ID" value="KAA6392233.1"/>
    <property type="molecule type" value="Genomic_DNA"/>
</dbReference>
<name>A0A5J4WC49_9EUKA</name>
<dbReference type="Proteomes" id="UP000324800">
    <property type="component" value="Unassembled WGS sequence"/>
</dbReference>
<sequence length="265" mass="31567">MEKHCPTESLDHDKATSKFHRIFELSTTTNQELRIISTKIEQDQTMNRQQQRLECIHIPKLDHNGKDMLVKSKNKREKTNKGFDLDSKSHSVIKCVIRQLMAMQKFRIRKKQFGSMKLVQEVEATQQLQTMVSGCSPLFIPFRAFFIEEAGHDTENRDRQQCYFLYSEQRGSCYISQQDDRSYLEDNGGSQYLNSFFLHRRENEYNFEFIFLTSDIWRLFSKRRNSIRSSDDPMNKTNCRHVCEQKKQQFKRFTSLVQDNQQSTK</sequence>